<name>A0A0R2U3C7_9GAMM</name>
<evidence type="ECO:0000256" key="1">
    <source>
        <dbReference type="ARBA" id="ARBA00004496"/>
    </source>
</evidence>
<dbReference type="FunFam" id="3.40.50.300:FF:000872">
    <property type="entry name" value="Twitching motility protein PilT"/>
    <property type="match status" value="1"/>
</dbReference>
<organism evidence="9 10">
    <name type="scientific">SAR92 bacterium BACL26 MAG-121220-bin70</name>
    <dbReference type="NCBI Taxonomy" id="1655626"/>
    <lineage>
        <taxon>Bacteria</taxon>
        <taxon>Pseudomonadati</taxon>
        <taxon>Pseudomonadota</taxon>
        <taxon>Gammaproteobacteria</taxon>
        <taxon>Cellvibrionales</taxon>
        <taxon>Porticoccaceae</taxon>
        <taxon>SAR92 clade</taxon>
    </lineage>
</organism>
<dbReference type="Pfam" id="PF00437">
    <property type="entry name" value="T2SSE"/>
    <property type="match status" value="1"/>
</dbReference>
<dbReference type="InterPro" id="IPR001482">
    <property type="entry name" value="T2SS/T4SS_dom"/>
</dbReference>
<evidence type="ECO:0000256" key="2">
    <source>
        <dbReference type="ARBA" id="ARBA00006611"/>
    </source>
</evidence>
<feature type="domain" description="Bacterial type II secretion system protein E" evidence="8">
    <location>
        <begin position="193"/>
        <end position="207"/>
    </location>
</feature>
<dbReference type="Proteomes" id="UP000051213">
    <property type="component" value="Unassembled WGS sequence"/>
</dbReference>
<dbReference type="PROSITE" id="PS00662">
    <property type="entry name" value="T2SP_E"/>
    <property type="match status" value="1"/>
</dbReference>
<dbReference type="NCBIfam" id="TIGR01420">
    <property type="entry name" value="pilT_fam"/>
    <property type="match status" value="1"/>
</dbReference>
<comment type="subcellular location">
    <subcellularLocation>
        <location evidence="1">Cytoplasm</location>
    </subcellularLocation>
</comment>
<dbReference type="PANTHER" id="PTHR30486:SF6">
    <property type="entry name" value="TYPE IV PILUS RETRACTATION ATPASE PILT"/>
    <property type="match status" value="1"/>
</dbReference>
<accession>A0A0R2U3C7</accession>
<keyword evidence="7" id="KW-0067">ATP-binding</keyword>
<evidence type="ECO:0000256" key="5">
    <source>
        <dbReference type="ARBA" id="ARBA00022558"/>
    </source>
</evidence>
<dbReference type="GO" id="GO:0005524">
    <property type="term" value="F:ATP binding"/>
    <property type="evidence" value="ECO:0007669"/>
    <property type="project" value="UniProtKB-KW"/>
</dbReference>
<reference evidence="9 10" key="1">
    <citation type="submission" date="2015-10" db="EMBL/GenBank/DDBJ databases">
        <title>Metagenome-Assembled Genomes uncover a global brackish microbiome.</title>
        <authorList>
            <person name="Hugerth L.W."/>
            <person name="Larsson J."/>
            <person name="Alneberg J."/>
            <person name="Lindh M.V."/>
            <person name="Legrand C."/>
            <person name="Pinhassi J."/>
            <person name="Andersson A.F."/>
        </authorList>
    </citation>
    <scope>NUCLEOTIDE SEQUENCE [LARGE SCALE GENOMIC DNA]</scope>
    <source>
        <strain evidence="9">BACL26 MAG-121220-bin70</strain>
    </source>
</reference>
<keyword evidence="6" id="KW-0547">Nucleotide-binding</keyword>
<dbReference type="AlphaFoldDB" id="A0A0R2U3C7"/>
<dbReference type="InterPro" id="IPR006321">
    <property type="entry name" value="PilT/PilU"/>
</dbReference>
<dbReference type="CDD" id="cd01131">
    <property type="entry name" value="PilT"/>
    <property type="match status" value="1"/>
</dbReference>
<comment type="similarity">
    <text evidence="2">Belongs to the GSP E family.</text>
</comment>
<dbReference type="PANTHER" id="PTHR30486">
    <property type="entry name" value="TWITCHING MOTILITY PROTEIN PILT"/>
    <property type="match status" value="1"/>
</dbReference>
<protein>
    <submittedName>
        <fullName evidence="9">Type IV pili twitching motility protein PilT</fullName>
    </submittedName>
</protein>
<dbReference type="GO" id="GO:0005737">
    <property type="term" value="C:cytoplasm"/>
    <property type="evidence" value="ECO:0007669"/>
    <property type="project" value="UniProtKB-SubCell"/>
</dbReference>
<dbReference type="FunFam" id="3.30.450.90:FF:000002">
    <property type="entry name" value="Twitching motility protein PilT"/>
    <property type="match status" value="1"/>
</dbReference>
<dbReference type="Gene3D" id="3.40.50.300">
    <property type="entry name" value="P-loop containing nucleotide triphosphate hydrolases"/>
    <property type="match status" value="1"/>
</dbReference>
<keyword evidence="3" id="KW-0813">Transport</keyword>
<sequence length="347" mass="38659">MDITEILAFSIENKASDLHLSAGLPPIIRVDGEMRRLNIPELDHKQVHSLIYEIMNDGQRKEYEENLETDFSIEVKDLSRFRVNAFVQNRGAAAVFRTIPSRILSLDELGAPKIFKDIINQPNGLVLVTGATGSGKSTTLAAMVDHINANRRHHILTIEDPIEFVHENKLCVINQREVHRDTHSFNNALRSALREDPDVILVGELRDLETIRLAMSAAETGHLVFGTLHTNSAPKTIDRIIDVFPAAEKSMIRSMLSESLRAVISQTLVKKNGGGRVAAHEIMLGIPAIRNLIREDKVPQMYSVIQTGQAQGMQTMDQCLQRLVGQRLVSAQDAASKSIDKKPKFVL</sequence>
<dbReference type="InterPro" id="IPR050921">
    <property type="entry name" value="T4SS_GSP_E_ATPase"/>
</dbReference>
<keyword evidence="4" id="KW-0963">Cytoplasm</keyword>
<evidence type="ECO:0000313" key="10">
    <source>
        <dbReference type="Proteomes" id="UP000051213"/>
    </source>
</evidence>
<evidence type="ECO:0000256" key="4">
    <source>
        <dbReference type="ARBA" id="ARBA00022490"/>
    </source>
</evidence>
<dbReference type="EMBL" id="LICA01000235">
    <property type="protein sequence ID" value="KRO93588.1"/>
    <property type="molecule type" value="Genomic_DNA"/>
</dbReference>
<dbReference type="SUPFAM" id="SSF52540">
    <property type="entry name" value="P-loop containing nucleoside triphosphate hydrolases"/>
    <property type="match status" value="1"/>
</dbReference>
<keyword evidence="5" id="KW-1029">Fimbrium biogenesis</keyword>
<dbReference type="Gene3D" id="3.30.450.90">
    <property type="match status" value="1"/>
</dbReference>
<dbReference type="InterPro" id="IPR027417">
    <property type="entry name" value="P-loop_NTPase"/>
</dbReference>
<proteinExistence type="inferred from homology"/>
<evidence type="ECO:0000256" key="7">
    <source>
        <dbReference type="ARBA" id="ARBA00022840"/>
    </source>
</evidence>
<comment type="caution">
    <text evidence="9">The sequence shown here is derived from an EMBL/GenBank/DDBJ whole genome shotgun (WGS) entry which is preliminary data.</text>
</comment>
<gene>
    <name evidence="9" type="ORF">ABS24_10265</name>
</gene>
<evidence type="ECO:0000313" key="9">
    <source>
        <dbReference type="EMBL" id="KRO93588.1"/>
    </source>
</evidence>
<evidence type="ECO:0000256" key="6">
    <source>
        <dbReference type="ARBA" id="ARBA00022741"/>
    </source>
</evidence>
<evidence type="ECO:0000259" key="8">
    <source>
        <dbReference type="PROSITE" id="PS00662"/>
    </source>
</evidence>
<evidence type="ECO:0000256" key="3">
    <source>
        <dbReference type="ARBA" id="ARBA00022448"/>
    </source>
</evidence>
<dbReference type="GO" id="GO:0016887">
    <property type="term" value="F:ATP hydrolysis activity"/>
    <property type="evidence" value="ECO:0007669"/>
    <property type="project" value="InterPro"/>
</dbReference>